<gene>
    <name evidence="2" type="ORF">V6R90_17050</name>
</gene>
<feature type="region of interest" description="Disordered" evidence="1">
    <location>
        <begin position="249"/>
        <end position="272"/>
    </location>
</feature>
<keyword evidence="3" id="KW-1185">Reference proteome</keyword>
<proteinExistence type="predicted"/>
<name>A0ABV1P2M6_9ACTN</name>
<dbReference type="EMBL" id="JBEGDP010000026">
    <property type="protein sequence ID" value="MEQ7848989.1"/>
    <property type="molecule type" value="Genomic_DNA"/>
</dbReference>
<sequence>MDLRCAAASLADDEPLAGSAPTDRRWLFLEQPGPWGRKALRESRLPESARAHLAGLRDVRVQLLRRPGARAPLPGEVTPARVVVAHLDDGEAPRVWSATLPSADAVTGVDPHDPEGSGLLLHRDDAEPLWLVCTNGSRDLCCAELGRPVAAALAARWPEGTWETTHLGGHRFSGTLLALPSGLALGRVGADDAVAVAEAVMAGALPPGRVRGRAGRSAPEQVAELAARERLGLTHDVPLAVSREELPPPLAEGQAEGQAEAQAGARAGAGAEAQAEGQRAVLRVVDPGGAFAATVHLSSTVAPRLGSCGDARAKPATSWHADHVRLDRGGETC</sequence>
<evidence type="ECO:0000256" key="1">
    <source>
        <dbReference type="SAM" id="MobiDB-lite"/>
    </source>
</evidence>
<dbReference type="RefSeq" id="WP_349805374.1">
    <property type="nucleotide sequence ID" value="NZ_JBEGDP010000026.1"/>
</dbReference>
<evidence type="ECO:0000313" key="2">
    <source>
        <dbReference type="EMBL" id="MEQ7848989.1"/>
    </source>
</evidence>
<dbReference type="Proteomes" id="UP001482520">
    <property type="component" value="Unassembled WGS sequence"/>
</dbReference>
<evidence type="ECO:0000313" key="3">
    <source>
        <dbReference type="Proteomes" id="UP001482520"/>
    </source>
</evidence>
<reference evidence="2 3" key="1">
    <citation type="submission" date="2024-02" db="EMBL/GenBank/DDBJ databases">
        <title>Full genome sequence of Nocardioides kribbensis.</title>
        <authorList>
            <person name="Poletto B.L."/>
            <person name="Silva G."/>
            <person name="Galante D."/>
            <person name="Campos K.R."/>
            <person name="Santos M.B.N."/>
            <person name="Sacchi C.T."/>
        </authorList>
    </citation>
    <scope>NUCLEOTIDE SEQUENCE [LARGE SCALE GENOMIC DNA]</scope>
    <source>
        <strain evidence="2 3">O4R</strain>
    </source>
</reference>
<dbReference type="Pfam" id="PF06999">
    <property type="entry name" value="Suc_Fer-like"/>
    <property type="match status" value="1"/>
</dbReference>
<feature type="compositionally biased region" description="Low complexity" evidence="1">
    <location>
        <begin position="251"/>
        <end position="272"/>
    </location>
</feature>
<organism evidence="2 3">
    <name type="scientific">Nocardioides kribbensis</name>
    <dbReference type="NCBI Taxonomy" id="305517"/>
    <lineage>
        <taxon>Bacteria</taxon>
        <taxon>Bacillati</taxon>
        <taxon>Actinomycetota</taxon>
        <taxon>Actinomycetes</taxon>
        <taxon>Propionibacteriales</taxon>
        <taxon>Nocardioidaceae</taxon>
        <taxon>Nocardioides</taxon>
    </lineage>
</organism>
<dbReference type="InterPro" id="IPR009737">
    <property type="entry name" value="Aim32/Apd1-like"/>
</dbReference>
<accession>A0ABV1P2M6</accession>
<protein>
    <submittedName>
        <fullName evidence="2">Sucrase ferredoxin</fullName>
    </submittedName>
</protein>
<comment type="caution">
    <text evidence="2">The sequence shown here is derived from an EMBL/GenBank/DDBJ whole genome shotgun (WGS) entry which is preliminary data.</text>
</comment>